<dbReference type="Pfam" id="PF12697">
    <property type="entry name" value="Abhydrolase_6"/>
    <property type="match status" value="1"/>
</dbReference>
<dbReference type="GO" id="GO:0016020">
    <property type="term" value="C:membrane"/>
    <property type="evidence" value="ECO:0007669"/>
    <property type="project" value="TreeGrafter"/>
</dbReference>
<dbReference type="InterPro" id="IPR050266">
    <property type="entry name" value="AB_hydrolase_sf"/>
</dbReference>
<proteinExistence type="predicted"/>
<dbReference type="PANTHER" id="PTHR43798">
    <property type="entry name" value="MONOACYLGLYCEROL LIPASE"/>
    <property type="match status" value="1"/>
</dbReference>
<dbReference type="AlphaFoldDB" id="A0A2T4UJH7"/>
<sequence>MPRGPGADRARARERGDRRPRRAPRRHLAVGLRRAGRQGRGPAAARGRPDLRRRPPRRARRGAPGRGRGAPARLARRRHRARRRTDQRPEPRARPPRRPRRRTARAGPGARRRAGRRARRREARRVKLRLFHHHDGARVAYREAGTGPGLCLLHSALLNHREWEPAVEHLTHRFRVVLPDLPLHGDSEDRPRHPYSRDWFAEVVGAFCHDTCGPRPLVAGHGLGAEILVRAIARGTLRPRRAVIMPTPLHRPPGTPMPRRRAWRLAARAGAVPGLDRTLSHAARAVFRPAYGASLTATDNPAARDLVRHAFQDVGGNANLARSWARFAADWPTLAERDLLDAYPALTVPTLLLWAGADPHHPLATAREALDLLPDGQLRVLESAGYLMAYDDPVGVARELVAFCGQR</sequence>
<feature type="compositionally biased region" description="Basic residues" evidence="1">
    <location>
        <begin position="54"/>
        <end position="63"/>
    </location>
</feature>
<comment type="caution">
    <text evidence="3">The sequence shown here is derived from an EMBL/GenBank/DDBJ whole genome shotgun (WGS) entry which is preliminary data.</text>
</comment>
<dbReference type="InterPro" id="IPR029058">
    <property type="entry name" value="AB_hydrolase_fold"/>
</dbReference>
<feature type="region of interest" description="Disordered" evidence="1">
    <location>
        <begin position="1"/>
        <end position="124"/>
    </location>
</feature>
<evidence type="ECO:0000313" key="4">
    <source>
        <dbReference type="Proteomes" id="UP000240739"/>
    </source>
</evidence>
<dbReference type="SUPFAM" id="SSF53474">
    <property type="entry name" value="alpha/beta-Hydrolases"/>
    <property type="match status" value="1"/>
</dbReference>
<accession>A0A2T4UJH7</accession>
<feature type="compositionally biased region" description="Basic and acidic residues" evidence="1">
    <location>
        <begin position="84"/>
        <end position="93"/>
    </location>
</feature>
<dbReference type="Gene3D" id="3.40.50.1820">
    <property type="entry name" value="alpha/beta hydrolase"/>
    <property type="match status" value="1"/>
</dbReference>
<organism evidence="3 4">
    <name type="scientific">Paraconexibacter algicola</name>
    <dbReference type="NCBI Taxonomy" id="2133960"/>
    <lineage>
        <taxon>Bacteria</taxon>
        <taxon>Bacillati</taxon>
        <taxon>Actinomycetota</taxon>
        <taxon>Thermoleophilia</taxon>
        <taxon>Solirubrobacterales</taxon>
        <taxon>Paraconexibacteraceae</taxon>
        <taxon>Paraconexibacter</taxon>
    </lineage>
</organism>
<dbReference type="GO" id="GO:0003824">
    <property type="term" value="F:catalytic activity"/>
    <property type="evidence" value="ECO:0007669"/>
    <property type="project" value="UniProtKB-ARBA"/>
</dbReference>
<evidence type="ECO:0000259" key="2">
    <source>
        <dbReference type="Pfam" id="PF12697"/>
    </source>
</evidence>
<feature type="domain" description="AB hydrolase-1" evidence="2">
    <location>
        <begin position="152"/>
        <end position="398"/>
    </location>
</feature>
<reference evidence="3 4" key="1">
    <citation type="submission" date="2018-03" db="EMBL/GenBank/DDBJ databases">
        <title>Aquarubrobacter algicola gen. nov., sp. nov., a novel actinobacterium isolated from shallow eutrophic lake during the end of cyanobacterial harmful algal blooms.</title>
        <authorList>
            <person name="Chun S.J."/>
        </authorList>
    </citation>
    <scope>NUCLEOTIDE SEQUENCE [LARGE SCALE GENOMIC DNA]</scope>
    <source>
        <strain evidence="3 4">Seoho-28</strain>
    </source>
</reference>
<dbReference type="Proteomes" id="UP000240739">
    <property type="component" value="Unassembled WGS sequence"/>
</dbReference>
<feature type="compositionally biased region" description="Basic residues" evidence="1">
    <location>
        <begin position="18"/>
        <end position="28"/>
    </location>
</feature>
<protein>
    <recommendedName>
        <fullName evidence="2">AB hydrolase-1 domain-containing protein</fullName>
    </recommendedName>
</protein>
<feature type="compositionally biased region" description="Basic and acidic residues" evidence="1">
    <location>
        <begin position="1"/>
        <end position="17"/>
    </location>
</feature>
<name>A0A2T4UJH7_9ACTN</name>
<feature type="compositionally biased region" description="Basic residues" evidence="1">
    <location>
        <begin position="94"/>
        <end position="124"/>
    </location>
</feature>
<evidence type="ECO:0000256" key="1">
    <source>
        <dbReference type="SAM" id="MobiDB-lite"/>
    </source>
</evidence>
<evidence type="ECO:0000313" key="3">
    <source>
        <dbReference type="EMBL" id="PTL59365.1"/>
    </source>
</evidence>
<feature type="compositionally biased region" description="Basic residues" evidence="1">
    <location>
        <begin position="74"/>
        <end position="83"/>
    </location>
</feature>
<dbReference type="InterPro" id="IPR000073">
    <property type="entry name" value="AB_hydrolase_1"/>
</dbReference>
<gene>
    <name evidence="3" type="ORF">C7Y72_06705</name>
</gene>
<dbReference type="PANTHER" id="PTHR43798:SF33">
    <property type="entry name" value="HYDROLASE, PUTATIVE (AFU_ORTHOLOGUE AFUA_2G14860)-RELATED"/>
    <property type="match status" value="1"/>
</dbReference>
<dbReference type="EMBL" id="PYYB01000001">
    <property type="protein sequence ID" value="PTL59365.1"/>
    <property type="molecule type" value="Genomic_DNA"/>
</dbReference>
<keyword evidence="4" id="KW-1185">Reference proteome</keyword>